<evidence type="ECO:0000256" key="1">
    <source>
        <dbReference type="SAM" id="SignalP"/>
    </source>
</evidence>
<proteinExistence type="predicted"/>
<keyword evidence="3" id="KW-1185">Reference proteome</keyword>
<accession>A0ABD1JFW3</accession>
<gene>
    <name evidence="2" type="ORF">ACEWY4_018941</name>
</gene>
<comment type="caution">
    <text evidence="2">The sequence shown here is derived from an EMBL/GenBank/DDBJ whole genome shotgun (WGS) entry which is preliminary data.</text>
</comment>
<dbReference type="AlphaFoldDB" id="A0ABD1JFW3"/>
<reference evidence="2 3" key="1">
    <citation type="submission" date="2024-09" db="EMBL/GenBank/DDBJ databases">
        <title>A chromosome-level genome assembly of Gray's grenadier anchovy, Coilia grayii.</title>
        <authorList>
            <person name="Fu Z."/>
        </authorList>
    </citation>
    <scope>NUCLEOTIDE SEQUENCE [LARGE SCALE GENOMIC DNA]</scope>
    <source>
        <strain evidence="2">G4</strain>
        <tissue evidence="2">Muscle</tissue>
    </source>
</reference>
<feature type="signal peptide" evidence="1">
    <location>
        <begin position="1"/>
        <end position="21"/>
    </location>
</feature>
<dbReference type="Proteomes" id="UP001591681">
    <property type="component" value="Unassembled WGS sequence"/>
</dbReference>
<dbReference type="PANTHER" id="PTHR38706:SF2">
    <property type="match status" value="1"/>
</dbReference>
<dbReference type="PANTHER" id="PTHR38706">
    <property type="entry name" value="SI:CH211-198C19.1-RELATED"/>
    <property type="match status" value="1"/>
</dbReference>
<evidence type="ECO:0000313" key="3">
    <source>
        <dbReference type="Proteomes" id="UP001591681"/>
    </source>
</evidence>
<sequence>MMGLTVFAVTLLCLCFGPVLTLKRLYQLSDLTSTTFAKTFPHNGLMLLYWFTAHVEIDSEDFLTPKDYDPTKGDYGSKTYINRERLLPRIAHNVKDESYYIIGNLKNGAAEFPKYVNQDYYNAYCSLEGDQWINKRDDANRNRDRIIFRLKLLSSGRLRITEVYITQTAVSGLRLNPNLTYEVTPQLLKEIKDIMQHQVAILCPSLKHNEEKAHNMFEDQNLAWFLTLVDYDISRRELCLSNVHCADYAGVGKDCLNHLHCSPGSTEDEFCDWTPVSLRVGTTADGKAAVSWGIPDTKVEEEGLTVALFKNDDSSSALVEKAVDGLTSGSFPTDISLNAGLQVRLVLKGEKQEETLWRGAELDDANRKRPVKIMSTDASMQLFTRDGLAYIRLYVKKSFTNWQNSFPSDWVGYHQAKGGSYVTWVYLNSLVQTTAHKFEGYDVYEHFFNQTITPEASLQLYNAGNRVTTQTIPWDE</sequence>
<organism evidence="2 3">
    <name type="scientific">Coilia grayii</name>
    <name type="common">Gray's grenadier anchovy</name>
    <dbReference type="NCBI Taxonomy" id="363190"/>
    <lineage>
        <taxon>Eukaryota</taxon>
        <taxon>Metazoa</taxon>
        <taxon>Chordata</taxon>
        <taxon>Craniata</taxon>
        <taxon>Vertebrata</taxon>
        <taxon>Euteleostomi</taxon>
        <taxon>Actinopterygii</taxon>
        <taxon>Neopterygii</taxon>
        <taxon>Teleostei</taxon>
        <taxon>Clupei</taxon>
        <taxon>Clupeiformes</taxon>
        <taxon>Clupeoidei</taxon>
        <taxon>Engraulidae</taxon>
        <taxon>Coilinae</taxon>
        <taxon>Coilia</taxon>
    </lineage>
</organism>
<keyword evidence="1" id="KW-0732">Signal</keyword>
<dbReference type="EMBL" id="JBHFQA010000016">
    <property type="protein sequence ID" value="KAL2085621.1"/>
    <property type="molecule type" value="Genomic_DNA"/>
</dbReference>
<feature type="chain" id="PRO_5044857345" description="Secreted protein" evidence="1">
    <location>
        <begin position="22"/>
        <end position="476"/>
    </location>
</feature>
<protein>
    <recommendedName>
        <fullName evidence="4">Secreted protein</fullName>
    </recommendedName>
</protein>
<evidence type="ECO:0000313" key="2">
    <source>
        <dbReference type="EMBL" id="KAL2085621.1"/>
    </source>
</evidence>
<name>A0ABD1JFW3_9TELE</name>
<evidence type="ECO:0008006" key="4">
    <source>
        <dbReference type="Google" id="ProtNLM"/>
    </source>
</evidence>